<sequence length="335" mass="38410">MENVLEGYESLDKAEDLLKRAELANTDTEITHLIKVVETSIKELVATNCLKTQNSAIYKVLNNALKVLNSKDKIKLLPSKFSFKPTEKVETPKNLQTVVTIPTPVDNRKLTSNEPTFTYKERCVIKNLKGKRYVRNKQYVDDSPEYLESKELQMKLHPFSQKIWFVNFIMHINVQENCEIILLNTVESAYLSNIRNSIIWIGIAKSSIIIDSISDIVLITSCGQLRISNGTNCRFFVDTVTPPIIESSEGMKFSKNHVGYPNYKEELKKSGLEEGLLESQETIIDFSWHHPEKSPNWEICEQKAGHFVNISNVEEFNEYNTQTITDADWQLINSL</sequence>
<dbReference type="RefSeq" id="XP_004833836.1">
    <property type="nucleotide sequence ID" value="XM_004833779.1"/>
</dbReference>
<evidence type="ECO:0000256" key="1">
    <source>
        <dbReference type="ARBA" id="ARBA00008848"/>
    </source>
</evidence>
<dbReference type="InterPro" id="IPR016098">
    <property type="entry name" value="CAP/MinC_C"/>
</dbReference>
<evidence type="ECO:0000313" key="5">
    <source>
        <dbReference type="Proteomes" id="UP000031512"/>
    </source>
</evidence>
<dbReference type="OrthoDB" id="194775at2759"/>
<dbReference type="PANTHER" id="PTHR15139:SF0">
    <property type="entry name" value="TUBULIN-SPECIFIC CHAPERONE C"/>
    <property type="match status" value="1"/>
</dbReference>
<accession>L1LGI2</accession>
<dbReference type="SMART" id="SM00673">
    <property type="entry name" value="CARP"/>
    <property type="match status" value="2"/>
</dbReference>
<dbReference type="KEGG" id="beq:BEWA_044260"/>
<name>L1LGI2_THEEQ</name>
<keyword evidence="5" id="KW-1185">Reference proteome</keyword>
<dbReference type="PANTHER" id="PTHR15139">
    <property type="entry name" value="TUBULIN FOLDING COFACTOR C"/>
    <property type="match status" value="1"/>
</dbReference>
<keyword evidence="2" id="KW-0143">Chaperone</keyword>
<comment type="caution">
    <text evidence="4">The sequence shown here is derived from an EMBL/GenBank/DDBJ whole genome shotgun (WGS) entry which is preliminary data.</text>
</comment>
<evidence type="ECO:0000313" key="4">
    <source>
        <dbReference type="EMBL" id="EKX74384.1"/>
    </source>
</evidence>
<organism evidence="4 5">
    <name type="scientific">Theileria equi strain WA</name>
    <dbReference type="NCBI Taxonomy" id="1537102"/>
    <lineage>
        <taxon>Eukaryota</taxon>
        <taxon>Sar</taxon>
        <taxon>Alveolata</taxon>
        <taxon>Apicomplexa</taxon>
        <taxon>Aconoidasida</taxon>
        <taxon>Piroplasmida</taxon>
        <taxon>Theileriidae</taxon>
        <taxon>Theileria</taxon>
    </lineage>
</organism>
<dbReference type="STRING" id="1537102.L1LGI2"/>
<dbReference type="GO" id="GO:0007023">
    <property type="term" value="P:post-chaperonin tubulin folding pathway"/>
    <property type="evidence" value="ECO:0007669"/>
    <property type="project" value="InterPro"/>
</dbReference>
<dbReference type="InterPro" id="IPR017901">
    <property type="entry name" value="C-CAP_CF_C-like"/>
</dbReference>
<dbReference type="VEuPathDB" id="PiroplasmaDB:BEWA_044260"/>
<comment type="similarity">
    <text evidence="1">Belongs to the TBCC family.</text>
</comment>
<dbReference type="InterPro" id="IPR012945">
    <property type="entry name" value="Tubulin-bd_cofactor_C_dom"/>
</dbReference>
<evidence type="ECO:0000259" key="3">
    <source>
        <dbReference type="PROSITE" id="PS51329"/>
    </source>
</evidence>
<feature type="domain" description="C-CAP/cofactor C-like" evidence="3">
    <location>
        <begin position="144"/>
        <end position="288"/>
    </location>
</feature>
<dbReference type="eggNOG" id="KOG2512">
    <property type="taxonomic scope" value="Eukaryota"/>
</dbReference>
<reference evidence="4 5" key="1">
    <citation type="journal article" date="2012" name="BMC Genomics">
        <title>Comparative genomic analysis and phylogenetic position of Theileria equi.</title>
        <authorList>
            <person name="Kappmeyer L.S."/>
            <person name="Thiagarajan M."/>
            <person name="Herndon D.R."/>
            <person name="Ramsay J.D."/>
            <person name="Caler E."/>
            <person name="Djikeng A."/>
            <person name="Gillespie J.J."/>
            <person name="Lau A.O."/>
            <person name="Roalson E.H."/>
            <person name="Silva J.C."/>
            <person name="Silva M.G."/>
            <person name="Suarez C.E."/>
            <person name="Ueti M.W."/>
            <person name="Nene V.M."/>
            <person name="Mealey R.H."/>
            <person name="Knowles D.P."/>
            <person name="Brayton K.A."/>
        </authorList>
    </citation>
    <scope>NUCLEOTIDE SEQUENCE [LARGE SCALE GENOMIC DNA]</scope>
    <source>
        <strain evidence="4 5">WA</strain>
    </source>
</reference>
<dbReference type="EMBL" id="ACOU01000002">
    <property type="protein sequence ID" value="EKX74384.1"/>
    <property type="molecule type" value="Genomic_DNA"/>
</dbReference>
<dbReference type="GO" id="GO:0007021">
    <property type="term" value="P:tubulin complex assembly"/>
    <property type="evidence" value="ECO:0007669"/>
    <property type="project" value="TreeGrafter"/>
</dbReference>
<dbReference type="AlphaFoldDB" id="L1LGI2"/>
<evidence type="ECO:0000256" key="2">
    <source>
        <dbReference type="ARBA" id="ARBA00023186"/>
    </source>
</evidence>
<dbReference type="Gene3D" id="2.160.20.70">
    <property type="match status" value="1"/>
</dbReference>
<dbReference type="GO" id="GO:0005737">
    <property type="term" value="C:cytoplasm"/>
    <property type="evidence" value="ECO:0007669"/>
    <property type="project" value="TreeGrafter"/>
</dbReference>
<dbReference type="Proteomes" id="UP000031512">
    <property type="component" value="Unassembled WGS sequence"/>
</dbReference>
<dbReference type="PROSITE" id="PS51329">
    <property type="entry name" value="C_CAP_COFACTOR_C"/>
    <property type="match status" value="1"/>
</dbReference>
<gene>
    <name evidence="4" type="ORF">BEWA_044260</name>
</gene>
<dbReference type="InterPro" id="IPR027684">
    <property type="entry name" value="TBCC"/>
</dbReference>
<proteinExistence type="inferred from homology"/>
<dbReference type="InterPro" id="IPR006599">
    <property type="entry name" value="CARP_motif"/>
</dbReference>
<protein>
    <recommendedName>
        <fullName evidence="3">C-CAP/cofactor C-like domain-containing protein</fullName>
    </recommendedName>
</protein>
<dbReference type="GeneID" id="15807832"/>
<dbReference type="Pfam" id="PF07986">
    <property type="entry name" value="TBCC"/>
    <property type="match status" value="1"/>
</dbReference>